<dbReference type="OMA" id="NRKPENM"/>
<dbReference type="AlphaFoldDB" id="A0A151RFA7"/>
<proteinExistence type="predicted"/>
<name>A0A151RFA7_CAJCA</name>
<reference evidence="1" key="1">
    <citation type="journal article" date="2012" name="Nat. Biotechnol.">
        <title>Draft genome sequence of pigeonpea (Cajanus cajan), an orphan legume crop of resource-poor farmers.</title>
        <authorList>
            <person name="Varshney R.K."/>
            <person name="Chen W."/>
            <person name="Li Y."/>
            <person name="Bharti A.K."/>
            <person name="Saxena R.K."/>
            <person name="Schlueter J.A."/>
            <person name="Donoghue M.T."/>
            <person name="Azam S."/>
            <person name="Fan G."/>
            <person name="Whaley A.M."/>
            <person name="Farmer A.D."/>
            <person name="Sheridan J."/>
            <person name="Iwata A."/>
            <person name="Tuteja R."/>
            <person name="Penmetsa R.V."/>
            <person name="Wu W."/>
            <person name="Upadhyaya H.D."/>
            <person name="Yang S.P."/>
            <person name="Shah T."/>
            <person name="Saxena K.B."/>
            <person name="Michael T."/>
            <person name="McCombie W.R."/>
            <person name="Yang B."/>
            <person name="Zhang G."/>
            <person name="Yang H."/>
            <person name="Wang J."/>
            <person name="Spillane C."/>
            <person name="Cook D.R."/>
            <person name="May G.D."/>
            <person name="Xu X."/>
            <person name="Jackson S.A."/>
        </authorList>
    </citation>
    <scope>NUCLEOTIDE SEQUENCE [LARGE SCALE GENOMIC DNA]</scope>
</reference>
<accession>A0A151RFA7</accession>
<evidence type="ECO:0000313" key="1">
    <source>
        <dbReference type="EMBL" id="KYP41159.1"/>
    </source>
</evidence>
<sequence>NMKLDSILSMQLSTSCVSVRHGPLQKSSVASGGTLTFPDGFNLYASSHPTYNWRK</sequence>
<evidence type="ECO:0000313" key="2">
    <source>
        <dbReference type="Proteomes" id="UP000075243"/>
    </source>
</evidence>
<gene>
    <name evidence="1" type="ORF">KK1_037455</name>
</gene>
<organism evidence="1 2">
    <name type="scientific">Cajanus cajan</name>
    <name type="common">Pigeon pea</name>
    <name type="synonym">Cajanus indicus</name>
    <dbReference type="NCBI Taxonomy" id="3821"/>
    <lineage>
        <taxon>Eukaryota</taxon>
        <taxon>Viridiplantae</taxon>
        <taxon>Streptophyta</taxon>
        <taxon>Embryophyta</taxon>
        <taxon>Tracheophyta</taxon>
        <taxon>Spermatophyta</taxon>
        <taxon>Magnoliopsida</taxon>
        <taxon>eudicotyledons</taxon>
        <taxon>Gunneridae</taxon>
        <taxon>Pentapetalae</taxon>
        <taxon>rosids</taxon>
        <taxon>fabids</taxon>
        <taxon>Fabales</taxon>
        <taxon>Fabaceae</taxon>
        <taxon>Papilionoideae</taxon>
        <taxon>50 kb inversion clade</taxon>
        <taxon>NPAAA clade</taxon>
        <taxon>indigoferoid/millettioid clade</taxon>
        <taxon>Phaseoleae</taxon>
        <taxon>Cajanus</taxon>
    </lineage>
</organism>
<feature type="non-terminal residue" evidence="1">
    <location>
        <position position="1"/>
    </location>
</feature>
<dbReference type="EMBL" id="KQ483790">
    <property type="protein sequence ID" value="KYP41159.1"/>
    <property type="molecule type" value="Genomic_DNA"/>
</dbReference>
<keyword evidence="2" id="KW-1185">Reference proteome</keyword>
<protein>
    <submittedName>
        <fullName evidence="1">Uncharacterized protein</fullName>
    </submittedName>
</protein>
<dbReference type="Gramene" id="C.cajan_33536.t">
    <property type="protein sequence ID" value="C.cajan_33536.t.cds1"/>
    <property type="gene ID" value="C.cajan_33536"/>
</dbReference>
<dbReference type="Proteomes" id="UP000075243">
    <property type="component" value="Unassembled WGS sequence"/>
</dbReference>